<accession>A0A9P8QAK7</accession>
<gene>
    <name evidence="7" type="ORF">WICPIJ_001972</name>
</gene>
<keyword evidence="3" id="KW-0862">Zinc</keyword>
<dbReference type="GO" id="GO:1903426">
    <property type="term" value="P:regulation of reactive oxygen species biosynthetic process"/>
    <property type="evidence" value="ECO:0007669"/>
    <property type="project" value="TreeGrafter"/>
</dbReference>
<dbReference type="InterPro" id="IPR011011">
    <property type="entry name" value="Znf_FYVE_PHD"/>
</dbReference>
<feature type="compositionally biased region" description="Gly residues" evidence="5">
    <location>
        <begin position="497"/>
        <end position="510"/>
    </location>
</feature>
<dbReference type="OrthoDB" id="10018316at2759"/>
<feature type="compositionally biased region" description="Low complexity" evidence="5">
    <location>
        <begin position="126"/>
        <end position="138"/>
    </location>
</feature>
<sequence>MESFRDTRTNMNGDLFPADEVLSFPGAAHGLGIQLTDPEDDAMKQDSQPQLIAPQQTDTQQSRPVISHESSAITLDNQEGSTAMNSGPEDIPQTGTVATGPGNSSLSDDLSPSTGLPSIKGDLVPSSSSKTITTLSSSNGASNTVKTTKSGLRLNTFDPSTVTASHIPSVVNIHSSAVASTTPVSIGTTSVAPALQHMGSSSTTARYTTAATPVTSAAYALPNRVPMDIQQSLPISITRNRNNSVSNYNSFDDDNLSIVSASSLATSLSKNFLFGFLNNKQKDGNKKNGLISKEYWMKDETSTECFICGSLFTTFRRKHHCRICGQIFCNKCTLLIPGDKFNYNGKMRVCKNCFNFATDYNEDTSDDSSIDDTHSHCDNEPAQPQDFDVGTPKSQHMIHADSFNLPSHFALMNSSVSKFGSNNAPHDHHSHGHSHGHRHTHSFSQYNESSGKPFVPTPPTPPPRMAIPTTRNGESVEIPSMGPKSFSQRVSVIHNSNGGGGSNNVMGGGNARRTFEKQFQQHQHNHNYNHSHNHSQSQTPQQGKYQVGSGSQQLAQFFRGLDPTTSNPIMSEPNLTRNLTDTSIDNHHQPSISLKTSLKDASDGVANEEAVLESPVAANAKNDNNPYDSGSEDEGSMSLYAALHFDHPHQSSDYKP</sequence>
<feature type="region of interest" description="Disordered" evidence="5">
    <location>
        <begin position="365"/>
        <end position="385"/>
    </location>
</feature>
<dbReference type="PANTHER" id="PTHR46715">
    <property type="entry name" value="1-PHOSPHATIDYLINOSITOL 3-PHOSPHATE 5-KINASE"/>
    <property type="match status" value="1"/>
</dbReference>
<dbReference type="PANTHER" id="PTHR46715:SF1">
    <property type="entry name" value="1-PHOSPHATIDYLINOSITOL 3-PHOSPHATE 5-KINASE"/>
    <property type="match status" value="1"/>
</dbReference>
<feature type="compositionally biased region" description="Basic and acidic residues" evidence="5">
    <location>
        <begin position="644"/>
        <end position="656"/>
    </location>
</feature>
<feature type="compositionally biased region" description="Basic residues" evidence="5">
    <location>
        <begin position="428"/>
        <end position="441"/>
    </location>
</feature>
<feature type="compositionally biased region" description="Polar residues" evidence="5">
    <location>
        <begin position="93"/>
        <end position="116"/>
    </location>
</feature>
<dbReference type="Gene3D" id="3.30.40.10">
    <property type="entry name" value="Zinc/RING finger domain, C3HC4 (zinc finger)"/>
    <property type="match status" value="1"/>
</dbReference>
<dbReference type="AlphaFoldDB" id="A0A9P8QAK7"/>
<dbReference type="InterPro" id="IPR013083">
    <property type="entry name" value="Znf_RING/FYVE/PHD"/>
</dbReference>
<dbReference type="InterPro" id="IPR000306">
    <property type="entry name" value="Znf_FYVE"/>
</dbReference>
<dbReference type="GO" id="GO:0052810">
    <property type="term" value="F:1-phosphatidylinositol-5-kinase activity"/>
    <property type="evidence" value="ECO:0007669"/>
    <property type="project" value="TreeGrafter"/>
</dbReference>
<feature type="compositionally biased region" description="Polar residues" evidence="5">
    <location>
        <begin position="45"/>
        <end position="85"/>
    </location>
</feature>
<evidence type="ECO:0000256" key="5">
    <source>
        <dbReference type="SAM" id="MobiDB-lite"/>
    </source>
</evidence>
<dbReference type="GO" id="GO:0000285">
    <property type="term" value="F:1-phosphatidylinositol-3-phosphate 5-kinase activity"/>
    <property type="evidence" value="ECO:0007669"/>
    <property type="project" value="InterPro"/>
</dbReference>
<dbReference type="FunFam" id="3.30.40.10:FF:000283">
    <property type="entry name" value="1-phosphatidylinositol-3-phosphate 5-kinase (Fab1)"/>
    <property type="match status" value="1"/>
</dbReference>
<dbReference type="GO" id="GO:0032438">
    <property type="term" value="P:melanosome organization"/>
    <property type="evidence" value="ECO:0007669"/>
    <property type="project" value="TreeGrafter"/>
</dbReference>
<feature type="region of interest" description="Disordered" evidence="5">
    <location>
        <begin position="491"/>
        <end position="510"/>
    </location>
</feature>
<name>A0A9P8QAK7_WICPI</name>
<comment type="caution">
    <text evidence="7">The sequence shown here is derived from an EMBL/GenBank/DDBJ whole genome shotgun (WGS) entry which is preliminary data.</text>
</comment>
<reference evidence="7" key="1">
    <citation type="journal article" date="2021" name="Open Biol.">
        <title>Shared evolutionary footprints suggest mitochondrial oxidative damage underlies multiple complex I losses in fungi.</title>
        <authorList>
            <person name="Schikora-Tamarit M.A."/>
            <person name="Marcet-Houben M."/>
            <person name="Nosek J."/>
            <person name="Gabaldon T."/>
        </authorList>
    </citation>
    <scope>NUCLEOTIDE SEQUENCE</scope>
    <source>
        <strain evidence="7">CBS2887</strain>
    </source>
</reference>
<feature type="region of interest" description="Disordered" evidence="5">
    <location>
        <begin position="420"/>
        <end position="459"/>
    </location>
</feature>
<dbReference type="GO" id="GO:0032266">
    <property type="term" value="F:phosphatidylinositol-3-phosphate binding"/>
    <property type="evidence" value="ECO:0007669"/>
    <property type="project" value="UniProtKB-ARBA"/>
</dbReference>
<dbReference type="PROSITE" id="PS50178">
    <property type="entry name" value="ZF_FYVE"/>
    <property type="match status" value="1"/>
</dbReference>
<dbReference type="SMART" id="SM00064">
    <property type="entry name" value="FYVE"/>
    <property type="match status" value="1"/>
</dbReference>
<dbReference type="GO" id="GO:0031410">
    <property type="term" value="C:cytoplasmic vesicle"/>
    <property type="evidence" value="ECO:0007669"/>
    <property type="project" value="TreeGrafter"/>
</dbReference>
<reference evidence="7" key="2">
    <citation type="submission" date="2021-01" db="EMBL/GenBank/DDBJ databases">
        <authorList>
            <person name="Schikora-Tamarit M.A."/>
        </authorList>
    </citation>
    <scope>NUCLEOTIDE SEQUENCE</scope>
    <source>
        <strain evidence="7">CBS2887</strain>
    </source>
</reference>
<dbReference type="SUPFAM" id="SSF57903">
    <property type="entry name" value="FYVE/PHD zinc finger"/>
    <property type="match status" value="1"/>
</dbReference>
<feature type="compositionally biased region" description="Polar residues" evidence="5">
    <location>
        <begin position="539"/>
        <end position="555"/>
    </location>
</feature>
<evidence type="ECO:0000256" key="4">
    <source>
        <dbReference type="PROSITE-ProRule" id="PRU00091"/>
    </source>
</evidence>
<evidence type="ECO:0000256" key="3">
    <source>
        <dbReference type="ARBA" id="ARBA00022833"/>
    </source>
</evidence>
<proteinExistence type="predicted"/>
<dbReference type="GO" id="GO:0012506">
    <property type="term" value="C:vesicle membrane"/>
    <property type="evidence" value="ECO:0007669"/>
    <property type="project" value="TreeGrafter"/>
</dbReference>
<evidence type="ECO:0000256" key="2">
    <source>
        <dbReference type="ARBA" id="ARBA00022771"/>
    </source>
</evidence>
<dbReference type="InterPro" id="IPR043548">
    <property type="entry name" value="PIKfyve"/>
</dbReference>
<keyword evidence="2 4" id="KW-0863">Zinc-finger</keyword>
<keyword evidence="1" id="KW-0479">Metal-binding</keyword>
<evidence type="ECO:0000256" key="1">
    <source>
        <dbReference type="ARBA" id="ARBA00022723"/>
    </source>
</evidence>
<dbReference type="GO" id="GO:0098588">
    <property type="term" value="C:bounding membrane of organelle"/>
    <property type="evidence" value="ECO:0007669"/>
    <property type="project" value="UniProtKB-ARBA"/>
</dbReference>
<feature type="region of interest" description="Disordered" evidence="5">
    <location>
        <begin position="30"/>
        <end position="147"/>
    </location>
</feature>
<evidence type="ECO:0000313" key="8">
    <source>
        <dbReference type="Proteomes" id="UP000774326"/>
    </source>
</evidence>
<feature type="domain" description="FYVE-type" evidence="6">
    <location>
        <begin position="299"/>
        <end position="358"/>
    </location>
</feature>
<dbReference type="Pfam" id="PF01363">
    <property type="entry name" value="FYVE"/>
    <property type="match status" value="1"/>
</dbReference>
<feature type="compositionally biased region" description="Polar residues" evidence="5">
    <location>
        <begin position="563"/>
        <end position="596"/>
    </location>
</feature>
<evidence type="ECO:0000259" key="6">
    <source>
        <dbReference type="PROSITE" id="PS50178"/>
    </source>
</evidence>
<keyword evidence="8" id="KW-1185">Reference proteome</keyword>
<dbReference type="EMBL" id="JAEUBG010001036">
    <property type="protein sequence ID" value="KAH3687058.1"/>
    <property type="molecule type" value="Genomic_DNA"/>
</dbReference>
<feature type="non-terminal residue" evidence="7">
    <location>
        <position position="656"/>
    </location>
</feature>
<dbReference type="Proteomes" id="UP000774326">
    <property type="component" value="Unassembled WGS sequence"/>
</dbReference>
<dbReference type="InterPro" id="IPR017455">
    <property type="entry name" value="Znf_FYVE-rel"/>
</dbReference>
<evidence type="ECO:0000313" key="7">
    <source>
        <dbReference type="EMBL" id="KAH3687058.1"/>
    </source>
</evidence>
<dbReference type="GO" id="GO:0008270">
    <property type="term" value="F:zinc ion binding"/>
    <property type="evidence" value="ECO:0007669"/>
    <property type="project" value="UniProtKB-KW"/>
</dbReference>
<feature type="region of interest" description="Disordered" evidence="5">
    <location>
        <begin position="526"/>
        <end position="656"/>
    </location>
</feature>
<protein>
    <recommendedName>
        <fullName evidence="6">FYVE-type domain-containing protein</fullName>
    </recommendedName>
</protein>
<organism evidence="7 8">
    <name type="scientific">Wickerhamomyces pijperi</name>
    <name type="common">Yeast</name>
    <name type="synonym">Pichia pijperi</name>
    <dbReference type="NCBI Taxonomy" id="599730"/>
    <lineage>
        <taxon>Eukaryota</taxon>
        <taxon>Fungi</taxon>
        <taxon>Dikarya</taxon>
        <taxon>Ascomycota</taxon>
        <taxon>Saccharomycotina</taxon>
        <taxon>Saccharomycetes</taxon>
        <taxon>Phaffomycetales</taxon>
        <taxon>Wickerhamomycetaceae</taxon>
        <taxon>Wickerhamomyces</taxon>
    </lineage>
</organism>